<keyword evidence="3" id="KW-1185">Reference proteome</keyword>
<evidence type="ECO:0000256" key="1">
    <source>
        <dbReference type="SAM" id="Phobius"/>
    </source>
</evidence>
<accession>A0A674DI93</accession>
<keyword evidence="1" id="KW-1133">Transmembrane helix</keyword>
<keyword evidence="1" id="KW-0812">Transmembrane</keyword>
<dbReference type="AlphaFoldDB" id="A0A674DI93"/>
<name>A0A674DI93_SALTR</name>
<evidence type="ECO:0000313" key="2">
    <source>
        <dbReference type="Ensembl" id="ENSSTUP00000095403.1"/>
    </source>
</evidence>
<reference evidence="2" key="2">
    <citation type="submission" date="2025-09" db="UniProtKB">
        <authorList>
            <consortium name="Ensembl"/>
        </authorList>
    </citation>
    <scope>IDENTIFICATION</scope>
</reference>
<evidence type="ECO:0000313" key="3">
    <source>
        <dbReference type="Proteomes" id="UP000472277"/>
    </source>
</evidence>
<proteinExistence type="predicted"/>
<reference evidence="2" key="1">
    <citation type="submission" date="2025-08" db="UniProtKB">
        <authorList>
            <consortium name="Ensembl"/>
        </authorList>
    </citation>
    <scope>IDENTIFICATION</scope>
</reference>
<dbReference type="Proteomes" id="UP000472277">
    <property type="component" value="Chromosome 10"/>
</dbReference>
<organism evidence="2 3">
    <name type="scientific">Salmo trutta</name>
    <name type="common">Brown trout</name>
    <dbReference type="NCBI Taxonomy" id="8032"/>
    <lineage>
        <taxon>Eukaryota</taxon>
        <taxon>Metazoa</taxon>
        <taxon>Chordata</taxon>
        <taxon>Craniata</taxon>
        <taxon>Vertebrata</taxon>
        <taxon>Euteleostomi</taxon>
        <taxon>Actinopterygii</taxon>
        <taxon>Neopterygii</taxon>
        <taxon>Teleostei</taxon>
        <taxon>Protacanthopterygii</taxon>
        <taxon>Salmoniformes</taxon>
        <taxon>Salmonidae</taxon>
        <taxon>Salmoninae</taxon>
        <taxon>Salmo</taxon>
    </lineage>
</organism>
<evidence type="ECO:0008006" key="4">
    <source>
        <dbReference type="Google" id="ProtNLM"/>
    </source>
</evidence>
<dbReference type="GeneTree" id="ENSGT01000000220278"/>
<sequence>FMHLLGSLPVSHSPFLIPLTLPLFLSGRTGGTVYRREKRWKGGMGGVAMLLAGYCILSYTCKHDRWRKYH</sequence>
<dbReference type="Ensembl" id="ENSSTUT00000102425.1">
    <property type="protein sequence ID" value="ENSSTUP00000095403.1"/>
    <property type="gene ID" value="ENSSTUG00000042886.1"/>
</dbReference>
<dbReference type="InParanoid" id="A0A674DI93"/>
<protein>
    <recommendedName>
        <fullName evidence="4">ATP synthase membrane subunit f</fullName>
    </recommendedName>
</protein>
<feature type="transmembrane region" description="Helical" evidence="1">
    <location>
        <begin position="43"/>
        <end position="61"/>
    </location>
</feature>
<keyword evidence="1" id="KW-0472">Membrane</keyword>